<proteinExistence type="predicted"/>
<evidence type="ECO:0000313" key="2">
    <source>
        <dbReference type="EMBL" id="MDF2254365.1"/>
    </source>
</evidence>
<dbReference type="EMBL" id="JARHTQ010000001">
    <property type="protein sequence ID" value="MDF2254365.1"/>
    <property type="molecule type" value="Genomic_DNA"/>
</dbReference>
<protein>
    <submittedName>
        <fullName evidence="2">Uncharacterized protein</fullName>
    </submittedName>
</protein>
<feature type="region of interest" description="Disordered" evidence="1">
    <location>
        <begin position="304"/>
        <end position="325"/>
    </location>
</feature>
<dbReference type="SUPFAM" id="SSF52540">
    <property type="entry name" value="P-loop containing nucleoside triphosphate hydrolases"/>
    <property type="match status" value="2"/>
</dbReference>
<keyword evidence="3" id="KW-1185">Reference proteome</keyword>
<dbReference type="Gene3D" id="3.40.50.300">
    <property type="entry name" value="P-loop containing nucleotide triphosphate hydrolases"/>
    <property type="match status" value="1"/>
</dbReference>
<dbReference type="InterPro" id="IPR027417">
    <property type="entry name" value="P-loop_NTPase"/>
</dbReference>
<sequence length="325" mass="34550">MSDDSVLSARQRALLISTAMLKDAPVEEATRIASTLVNSLRQRESADRVEAAAWLAEFSDQLLLAAVAAERSDGASWSTIGKALGVTRSAAHGRFADAVGRHIRAGQDGSDSPEEPTSAELFDRVRLLWAEVGAKAAEESRVAALQSLTVGDLSIDTDYENEKPGKLLLHGPPGTGKTQALEAAIEALRSESPGSHVVVVQTGRRSALANLGRVLRQAGEPEEAERGEDLVGHTADGHQLSILRLQHEAAVRGGLAESGCDLDADLVVTDLPPLDEAVQRPGRSGRQVEERLLELEAQIKVILERLPERPSADSEEGAPDPAARS</sequence>
<gene>
    <name evidence="2" type="ORF">P2L57_01075</name>
</gene>
<evidence type="ECO:0000256" key="1">
    <source>
        <dbReference type="SAM" id="MobiDB-lite"/>
    </source>
</evidence>
<comment type="caution">
    <text evidence="2">The sequence shown here is derived from an EMBL/GenBank/DDBJ whole genome shotgun (WGS) entry which is preliminary data.</text>
</comment>
<accession>A0ABT5YRZ5</accession>
<organism evidence="2 3">
    <name type="scientific">Streptantibioticus ferralitis</name>
    <dbReference type="NCBI Taxonomy" id="236510"/>
    <lineage>
        <taxon>Bacteria</taxon>
        <taxon>Bacillati</taxon>
        <taxon>Actinomycetota</taxon>
        <taxon>Actinomycetes</taxon>
        <taxon>Kitasatosporales</taxon>
        <taxon>Streptomycetaceae</taxon>
        <taxon>Streptantibioticus</taxon>
    </lineage>
</organism>
<name>A0ABT5YRZ5_9ACTN</name>
<evidence type="ECO:0000313" key="3">
    <source>
        <dbReference type="Proteomes" id="UP001220022"/>
    </source>
</evidence>
<dbReference type="Proteomes" id="UP001220022">
    <property type="component" value="Unassembled WGS sequence"/>
</dbReference>
<reference evidence="2 3" key="1">
    <citation type="submission" date="2023-03" db="EMBL/GenBank/DDBJ databases">
        <title>Draft genome sequence of type strain Streptomyces ferralitis JCM 14344.</title>
        <authorList>
            <person name="Klaysubun C."/>
            <person name="Duangmal K."/>
        </authorList>
    </citation>
    <scope>NUCLEOTIDE SEQUENCE [LARGE SCALE GENOMIC DNA]</scope>
    <source>
        <strain evidence="2 3">JCM 14344</strain>
    </source>
</reference>
<dbReference type="RefSeq" id="WP_275806634.1">
    <property type="nucleotide sequence ID" value="NZ_BAAANM010000005.1"/>
</dbReference>